<accession>A0ABQ3AY86</accession>
<name>A0ABQ3AY86_9GAMM</name>
<evidence type="ECO:0000313" key="2">
    <source>
        <dbReference type="EMBL" id="GGY67906.1"/>
    </source>
</evidence>
<gene>
    <name evidence="2" type="ORF">GCM10011613_10150</name>
</gene>
<evidence type="ECO:0000256" key="1">
    <source>
        <dbReference type="SAM" id="Phobius"/>
    </source>
</evidence>
<keyword evidence="1" id="KW-0472">Membrane</keyword>
<protein>
    <recommendedName>
        <fullName evidence="4">MSHA biogenesis protein MshF</fullName>
    </recommendedName>
</protein>
<organism evidence="2 3">
    <name type="scientific">Cellvibrio zantedeschiae</name>
    <dbReference type="NCBI Taxonomy" id="1237077"/>
    <lineage>
        <taxon>Bacteria</taxon>
        <taxon>Pseudomonadati</taxon>
        <taxon>Pseudomonadota</taxon>
        <taxon>Gammaproteobacteria</taxon>
        <taxon>Cellvibrionales</taxon>
        <taxon>Cellvibrionaceae</taxon>
        <taxon>Cellvibrio</taxon>
    </lineage>
</organism>
<sequence>MKKNLGFSSFEFYFVISVIGLIMIFGIQRYYKLAEETQQLSFEVLAQNFSASVYSHHARWLLAQQSSNITSQLIIENNIVQFSRQGWPIAVVTEGSSVKPNEIASCLSLWNNFLQNPPAISAGDNSSEVRKYHLATTREGKCRFEFLTPDAGTFFFEYSPESGQVKTQIRPIAKNS</sequence>
<keyword evidence="3" id="KW-1185">Reference proteome</keyword>
<dbReference type="RefSeq" id="WP_189416457.1">
    <property type="nucleotide sequence ID" value="NZ_BMYZ01000001.1"/>
</dbReference>
<dbReference type="Proteomes" id="UP000619761">
    <property type="component" value="Unassembled WGS sequence"/>
</dbReference>
<evidence type="ECO:0000313" key="3">
    <source>
        <dbReference type="Proteomes" id="UP000619761"/>
    </source>
</evidence>
<dbReference type="EMBL" id="BMYZ01000001">
    <property type="protein sequence ID" value="GGY67906.1"/>
    <property type="molecule type" value="Genomic_DNA"/>
</dbReference>
<proteinExistence type="predicted"/>
<evidence type="ECO:0008006" key="4">
    <source>
        <dbReference type="Google" id="ProtNLM"/>
    </source>
</evidence>
<keyword evidence="1" id="KW-0812">Transmembrane</keyword>
<feature type="transmembrane region" description="Helical" evidence="1">
    <location>
        <begin position="12"/>
        <end position="31"/>
    </location>
</feature>
<keyword evidence="1" id="KW-1133">Transmembrane helix</keyword>
<reference evidence="3" key="1">
    <citation type="journal article" date="2019" name="Int. J. Syst. Evol. Microbiol.">
        <title>The Global Catalogue of Microorganisms (GCM) 10K type strain sequencing project: providing services to taxonomists for standard genome sequencing and annotation.</title>
        <authorList>
            <consortium name="The Broad Institute Genomics Platform"/>
            <consortium name="The Broad Institute Genome Sequencing Center for Infectious Disease"/>
            <person name="Wu L."/>
            <person name="Ma J."/>
        </authorList>
    </citation>
    <scope>NUCLEOTIDE SEQUENCE [LARGE SCALE GENOMIC DNA]</scope>
    <source>
        <strain evidence="3">KCTC 32239</strain>
    </source>
</reference>
<comment type="caution">
    <text evidence="2">The sequence shown here is derived from an EMBL/GenBank/DDBJ whole genome shotgun (WGS) entry which is preliminary data.</text>
</comment>